<evidence type="ECO:0000313" key="1">
    <source>
        <dbReference type="EnsemblPlants" id="ORUFI04G10150.1"/>
    </source>
</evidence>
<organism evidence="1 2">
    <name type="scientific">Oryza rufipogon</name>
    <name type="common">Brownbeard rice</name>
    <name type="synonym">Asian wild rice</name>
    <dbReference type="NCBI Taxonomy" id="4529"/>
    <lineage>
        <taxon>Eukaryota</taxon>
        <taxon>Viridiplantae</taxon>
        <taxon>Streptophyta</taxon>
        <taxon>Embryophyta</taxon>
        <taxon>Tracheophyta</taxon>
        <taxon>Spermatophyta</taxon>
        <taxon>Magnoliopsida</taxon>
        <taxon>Liliopsida</taxon>
        <taxon>Poales</taxon>
        <taxon>Poaceae</taxon>
        <taxon>BOP clade</taxon>
        <taxon>Oryzoideae</taxon>
        <taxon>Oryzeae</taxon>
        <taxon>Oryzinae</taxon>
        <taxon>Oryza</taxon>
    </lineage>
</organism>
<reference evidence="2" key="1">
    <citation type="submission" date="2013-06" db="EMBL/GenBank/DDBJ databases">
        <authorList>
            <person name="Zhao Q."/>
        </authorList>
    </citation>
    <scope>NUCLEOTIDE SEQUENCE</scope>
    <source>
        <strain evidence="2">cv. W1943</strain>
    </source>
</reference>
<dbReference type="EnsemblPlants" id="ORUFI04G10150.1">
    <property type="protein sequence ID" value="ORUFI04G10150.1"/>
    <property type="gene ID" value="ORUFI04G10150"/>
</dbReference>
<proteinExistence type="predicted"/>
<accession>A0A0E0P7U3</accession>
<sequence length="94" mass="10316">MHSSTVPRSLVLSAACLPPFKLDRDVKYSRLLWLRGSNCRGELCKEASDYNVLLLRRATLSQTMLSGDADQISAQKGQGGNLKDAEVSDVPAFF</sequence>
<protein>
    <submittedName>
        <fullName evidence="1">Uncharacterized protein</fullName>
    </submittedName>
</protein>
<keyword evidence="2" id="KW-1185">Reference proteome</keyword>
<dbReference type="Gramene" id="ORUFI04G10150.1">
    <property type="protein sequence ID" value="ORUFI04G10150.1"/>
    <property type="gene ID" value="ORUFI04G10150"/>
</dbReference>
<dbReference type="HOGENOM" id="CLU_2389987_0_0_1"/>
<dbReference type="Proteomes" id="UP000008022">
    <property type="component" value="Unassembled WGS sequence"/>
</dbReference>
<name>A0A0E0P7U3_ORYRU</name>
<reference evidence="1" key="2">
    <citation type="submission" date="2015-06" db="UniProtKB">
        <authorList>
            <consortium name="EnsemblPlants"/>
        </authorList>
    </citation>
    <scope>IDENTIFICATION</scope>
</reference>
<dbReference type="AlphaFoldDB" id="A0A0E0P7U3"/>
<evidence type="ECO:0000313" key="2">
    <source>
        <dbReference type="Proteomes" id="UP000008022"/>
    </source>
</evidence>